<comment type="caution">
    <text evidence="3">The sequence shown here is derived from an EMBL/GenBank/DDBJ whole genome shotgun (WGS) entry which is preliminary data.</text>
</comment>
<keyword evidence="1" id="KW-0175">Coiled coil</keyword>
<sequence length="799" mass="92575">MDYETDEEDSTAYREYYRTVRERASGSMHHLQQVLESTPIITPKERRGNRSPVSGSRRHRSPRTRSPKSRSPRAASPGRHLVWDDSYNTEHCDYSYGAAVGRLRNMLRKHEETKPKTVQFSARTYGSVQDALSYAPAAFAPSPLGAYRGMGFPLPRGEIPTQEECVPLIQNQSVLIQQLEAENKFCKDELHVLKLKVHEVVEENRILHEELKSSIIQEILQEGIDVTGIPSSVPTTPVVFTEVEGQSRGRQMGREDWAKWQKELERISTLHVAKANRLEAQLKHTREELKMYEQETEELRKQIRMRDSLSKADPELLGLAAGLCIKCATNEAIIQPTGGIGQSVITLTRERDELMKQLAMFKTRYEELHHREDGMYQQVKYSIEMVEQAHLEETQLIVERDQLKEQLAAMQKRVAQHAEEVMEKMAQERELTRKEFQAEMDELSAKVKELTHSLVETQNELDKTTREKLSLMADIEAVRGQVDICDIDYGKATDNMKMSMTQATLERNAAVSEMAKMKNEFERLEKEREQERSRLRQELYEIRRRLSEAEKELVETKEECVHLTNTMQHLEKEAHMAKLAKESIERNRSDDVKNIMKRAEQREAELNHLLDQVEAKYNNTISELENIIGSQSNLILKLRAECRKLAHQLEDVTSRYRGDNKKLKNQNDQLNIRLERCLKRLHELEEQHLQQGALQDKMRQRLKQMDEHSGKCTQQVLDLLAKQSALIRDRQLLAKEVEFLRQQIMNREEAEIMQFYSAQKTLIDGILIDVKGEEEAKIREILPDNIKDRSDSSSLSSGS</sequence>
<dbReference type="PANTHER" id="PTHR34343:SF1">
    <property type="entry name" value="SEROLOGICALLY DEFINED COLON CANCER ANTIGEN 8"/>
    <property type="match status" value="1"/>
</dbReference>
<name>A0AAD9K2L0_9ANNE</name>
<feature type="compositionally biased region" description="Basic residues" evidence="2">
    <location>
        <begin position="56"/>
        <end position="71"/>
    </location>
</feature>
<feature type="coiled-coil region" evidence="1">
    <location>
        <begin position="169"/>
        <end position="196"/>
    </location>
</feature>
<evidence type="ECO:0000313" key="4">
    <source>
        <dbReference type="Proteomes" id="UP001208570"/>
    </source>
</evidence>
<accession>A0AAD9K2L0</accession>
<protein>
    <submittedName>
        <fullName evidence="3">Uncharacterized protein</fullName>
    </submittedName>
</protein>
<reference evidence="3" key="1">
    <citation type="journal article" date="2023" name="Mol. Biol. Evol.">
        <title>Third-Generation Sequencing Reveals the Adaptive Role of the Epigenome in Three Deep-Sea Polychaetes.</title>
        <authorList>
            <person name="Perez M."/>
            <person name="Aroh O."/>
            <person name="Sun Y."/>
            <person name="Lan Y."/>
            <person name="Juniper S.K."/>
            <person name="Young C.R."/>
            <person name="Angers B."/>
            <person name="Qian P.Y."/>
        </authorList>
    </citation>
    <scope>NUCLEOTIDE SEQUENCE</scope>
    <source>
        <strain evidence="3">P08H-3</strain>
    </source>
</reference>
<dbReference type="GO" id="GO:0007098">
    <property type="term" value="P:centrosome cycle"/>
    <property type="evidence" value="ECO:0007669"/>
    <property type="project" value="InterPro"/>
</dbReference>
<evidence type="ECO:0000256" key="1">
    <source>
        <dbReference type="SAM" id="Coils"/>
    </source>
</evidence>
<dbReference type="EMBL" id="JAODUP010000089">
    <property type="protein sequence ID" value="KAK2162928.1"/>
    <property type="molecule type" value="Genomic_DNA"/>
</dbReference>
<dbReference type="Proteomes" id="UP001208570">
    <property type="component" value="Unassembled WGS sequence"/>
</dbReference>
<dbReference type="PANTHER" id="PTHR34343">
    <property type="entry name" value="SEROLOGICALLY DEFINED COLON CANCER ANTIGEN 8"/>
    <property type="match status" value="1"/>
</dbReference>
<organism evidence="3 4">
    <name type="scientific">Paralvinella palmiformis</name>
    <dbReference type="NCBI Taxonomy" id="53620"/>
    <lineage>
        <taxon>Eukaryota</taxon>
        <taxon>Metazoa</taxon>
        <taxon>Spiralia</taxon>
        <taxon>Lophotrochozoa</taxon>
        <taxon>Annelida</taxon>
        <taxon>Polychaeta</taxon>
        <taxon>Sedentaria</taxon>
        <taxon>Canalipalpata</taxon>
        <taxon>Terebellida</taxon>
        <taxon>Terebelliformia</taxon>
        <taxon>Alvinellidae</taxon>
        <taxon>Paralvinella</taxon>
    </lineage>
</organism>
<dbReference type="GO" id="GO:0005813">
    <property type="term" value="C:centrosome"/>
    <property type="evidence" value="ECO:0007669"/>
    <property type="project" value="InterPro"/>
</dbReference>
<dbReference type="GO" id="GO:0005814">
    <property type="term" value="C:centriole"/>
    <property type="evidence" value="ECO:0007669"/>
    <property type="project" value="TreeGrafter"/>
</dbReference>
<evidence type="ECO:0000256" key="2">
    <source>
        <dbReference type="SAM" id="MobiDB-lite"/>
    </source>
</evidence>
<dbReference type="InterPro" id="IPR031887">
    <property type="entry name" value="SDCCAG8"/>
</dbReference>
<proteinExistence type="predicted"/>
<dbReference type="GO" id="GO:0030010">
    <property type="term" value="P:establishment of cell polarity"/>
    <property type="evidence" value="ECO:0007669"/>
    <property type="project" value="TreeGrafter"/>
</dbReference>
<dbReference type="GO" id="GO:0035148">
    <property type="term" value="P:tube formation"/>
    <property type="evidence" value="ECO:0007669"/>
    <property type="project" value="TreeGrafter"/>
</dbReference>
<keyword evidence="4" id="KW-1185">Reference proteome</keyword>
<dbReference type="GO" id="GO:0001764">
    <property type="term" value="P:neuron migration"/>
    <property type="evidence" value="ECO:0007669"/>
    <property type="project" value="TreeGrafter"/>
</dbReference>
<feature type="coiled-coil region" evidence="1">
    <location>
        <begin position="275"/>
        <end position="302"/>
    </location>
</feature>
<feature type="coiled-coil region" evidence="1">
    <location>
        <begin position="500"/>
        <end position="687"/>
    </location>
</feature>
<feature type="region of interest" description="Disordered" evidence="2">
    <location>
        <begin position="24"/>
        <end position="81"/>
    </location>
</feature>
<feature type="coiled-coil region" evidence="1">
    <location>
        <begin position="351"/>
        <end position="474"/>
    </location>
</feature>
<dbReference type="AlphaFoldDB" id="A0AAD9K2L0"/>
<dbReference type="Pfam" id="PF15964">
    <property type="entry name" value="CCCAP"/>
    <property type="match status" value="1"/>
</dbReference>
<evidence type="ECO:0000313" key="3">
    <source>
        <dbReference type="EMBL" id="KAK2162928.1"/>
    </source>
</evidence>
<gene>
    <name evidence="3" type="ORF">LSH36_89g02120</name>
</gene>